<keyword evidence="5" id="KW-0378">Hydrolase</keyword>
<evidence type="ECO:0000256" key="3">
    <source>
        <dbReference type="ARBA" id="ARBA00022729"/>
    </source>
</evidence>
<feature type="chain" id="PRO_5003859425" description="glycerophosphodiester phosphodiesterase" evidence="7">
    <location>
        <begin position="24"/>
        <end position="415"/>
    </location>
</feature>
<evidence type="ECO:0000256" key="4">
    <source>
        <dbReference type="ARBA" id="ARBA00022798"/>
    </source>
</evidence>
<dbReference type="OrthoDB" id="9795622at2"/>
<dbReference type="PROSITE" id="PS51704">
    <property type="entry name" value="GP_PDE"/>
    <property type="match status" value="1"/>
</dbReference>
<comment type="caution">
    <text evidence="9">The sequence shown here is derived from an EMBL/GenBank/DDBJ whole genome shotgun (WGS) entry which is preliminary data.</text>
</comment>
<evidence type="ECO:0000256" key="6">
    <source>
        <dbReference type="ARBA" id="ARBA00047512"/>
    </source>
</evidence>
<dbReference type="Gene3D" id="3.20.20.190">
    <property type="entry name" value="Phosphatidylinositol (PI) phosphodiesterase"/>
    <property type="match status" value="1"/>
</dbReference>
<dbReference type="InterPro" id="IPR030395">
    <property type="entry name" value="GP_PDE_dom"/>
</dbReference>
<evidence type="ECO:0000313" key="9">
    <source>
        <dbReference type="EMBL" id="EKE73654.1"/>
    </source>
</evidence>
<dbReference type="SUPFAM" id="SSF51695">
    <property type="entry name" value="PLC-like phosphodiesterases"/>
    <property type="match status" value="1"/>
</dbReference>
<comment type="similarity">
    <text evidence="1">Belongs to the glycerophosphoryl diester phosphodiesterase family.</text>
</comment>
<evidence type="ECO:0000256" key="2">
    <source>
        <dbReference type="ARBA" id="ARBA00012247"/>
    </source>
</evidence>
<dbReference type="InterPro" id="IPR017946">
    <property type="entry name" value="PLC-like_Pdiesterase_TIM-brl"/>
</dbReference>
<keyword evidence="3 7" id="KW-0732">Signal</keyword>
<dbReference type="STRING" id="745411.B3C1_09662"/>
<dbReference type="PATRIC" id="fig|745411.4.peg.1893"/>
<evidence type="ECO:0000313" key="10">
    <source>
        <dbReference type="Proteomes" id="UP000006755"/>
    </source>
</evidence>
<comment type="catalytic activity">
    <reaction evidence="6">
        <text>a sn-glycero-3-phosphodiester + H2O = an alcohol + sn-glycerol 3-phosphate + H(+)</text>
        <dbReference type="Rhea" id="RHEA:12969"/>
        <dbReference type="ChEBI" id="CHEBI:15377"/>
        <dbReference type="ChEBI" id="CHEBI:15378"/>
        <dbReference type="ChEBI" id="CHEBI:30879"/>
        <dbReference type="ChEBI" id="CHEBI:57597"/>
        <dbReference type="ChEBI" id="CHEBI:83408"/>
        <dbReference type="EC" id="3.1.4.46"/>
    </reaction>
</comment>
<dbReference type="GO" id="GO:0008889">
    <property type="term" value="F:glycerophosphodiester phosphodiesterase activity"/>
    <property type="evidence" value="ECO:0007669"/>
    <property type="project" value="UniProtKB-EC"/>
</dbReference>
<protein>
    <recommendedName>
        <fullName evidence="2">glycerophosphodiester phosphodiesterase</fullName>
        <ecNumber evidence="2">3.1.4.46</ecNumber>
    </recommendedName>
</protein>
<keyword evidence="4" id="KW-0319">Glycerol metabolism</keyword>
<dbReference type="PANTHER" id="PTHR43620">
    <property type="entry name" value="GLYCEROPHOSPHORYL DIESTER PHOSPHODIESTERASE"/>
    <property type="match status" value="1"/>
</dbReference>
<dbReference type="GO" id="GO:0006071">
    <property type="term" value="P:glycerol metabolic process"/>
    <property type="evidence" value="ECO:0007669"/>
    <property type="project" value="UniProtKB-KW"/>
</dbReference>
<evidence type="ECO:0000259" key="8">
    <source>
        <dbReference type="PROSITE" id="PS51704"/>
    </source>
</evidence>
<dbReference type="AlphaFoldDB" id="K2JTH0"/>
<dbReference type="CDD" id="cd08560">
    <property type="entry name" value="GDPD_EcGlpQ_like_1"/>
    <property type="match status" value="1"/>
</dbReference>
<accession>K2JTH0</accession>
<dbReference type="EMBL" id="AMRI01000012">
    <property type="protein sequence ID" value="EKE73654.1"/>
    <property type="molecule type" value="Genomic_DNA"/>
</dbReference>
<dbReference type="PANTHER" id="PTHR43620:SF7">
    <property type="entry name" value="GLYCEROPHOSPHODIESTER PHOSPHODIESTERASE GDPD5-RELATED"/>
    <property type="match status" value="1"/>
</dbReference>
<dbReference type="Pfam" id="PF03009">
    <property type="entry name" value="GDPD"/>
    <property type="match status" value="1"/>
</dbReference>
<proteinExistence type="inferred from homology"/>
<dbReference type="EC" id="3.1.4.46" evidence="2"/>
<feature type="signal peptide" evidence="7">
    <location>
        <begin position="1"/>
        <end position="23"/>
    </location>
</feature>
<dbReference type="GO" id="GO:0006629">
    <property type="term" value="P:lipid metabolic process"/>
    <property type="evidence" value="ECO:0007669"/>
    <property type="project" value="InterPro"/>
</dbReference>
<gene>
    <name evidence="9" type="ORF">B3C1_09662</name>
</gene>
<name>K2JTH0_9GAMM</name>
<feature type="domain" description="GP-PDE" evidence="8">
    <location>
        <begin position="69"/>
        <end position="409"/>
    </location>
</feature>
<evidence type="ECO:0000256" key="7">
    <source>
        <dbReference type="SAM" id="SignalP"/>
    </source>
</evidence>
<dbReference type="Proteomes" id="UP000006755">
    <property type="component" value="Unassembled WGS sequence"/>
</dbReference>
<sequence length="415" mass="45397">MTMKYAHLAWLLAAVALANTACAATPASLRGHKQAQVGPRPFYLVADMDPGPLKTKLQQCAKGPFYRTDFSIGHRGAPLQFPEHTRESYQAAAAMGAGVLECDVTFTKDKELVCRHSQCDLATTTNILAIPELAAKCSQPFTPAHGDTPASATCCTSDITLAEFKQLKGKMDGFNPRAQTPLEFILGTPGWRTDLYSQTGTLITHAESITLFKQLGVKFTPELKSPQVAMPFDGMSQQDYAQKLINEYRAAGIPANQVFPQSFNLADLEYWLAQAPDFGRQGVYLDDRDADPAFDPMDEHSWHPSMDQLKAKGVNILAPPLWMLVTLDSQGRMVPSLYARKAKAAGLDLIAWSLERSGPLAGGGGWYYQSVSDAINNDGDMMTLVDVLARDVGVRGIFSDWPGTVTYYASCMKKR</sequence>
<evidence type="ECO:0000256" key="5">
    <source>
        <dbReference type="ARBA" id="ARBA00022801"/>
    </source>
</evidence>
<dbReference type="eggNOG" id="COG0584">
    <property type="taxonomic scope" value="Bacteria"/>
</dbReference>
<organism evidence="9 10">
    <name type="scientific">Gallaecimonas xiamenensis 3-C-1</name>
    <dbReference type="NCBI Taxonomy" id="745411"/>
    <lineage>
        <taxon>Bacteria</taxon>
        <taxon>Pseudomonadati</taxon>
        <taxon>Pseudomonadota</taxon>
        <taxon>Gammaproteobacteria</taxon>
        <taxon>Enterobacterales</taxon>
        <taxon>Gallaecimonadaceae</taxon>
        <taxon>Gallaecimonas</taxon>
    </lineage>
</organism>
<keyword evidence="10" id="KW-1185">Reference proteome</keyword>
<reference evidence="9 10" key="1">
    <citation type="journal article" date="2012" name="J. Bacteriol.">
        <title>Genome Sequence of Gallaecimonas xiamenensis Type Strain 3-C-1.</title>
        <authorList>
            <person name="Lai Q."/>
            <person name="Wang L."/>
            <person name="Wang W."/>
            <person name="Shao Z."/>
        </authorList>
    </citation>
    <scope>NUCLEOTIDE SEQUENCE [LARGE SCALE GENOMIC DNA]</scope>
    <source>
        <strain evidence="9 10">3-C-1</strain>
    </source>
</reference>
<evidence type="ECO:0000256" key="1">
    <source>
        <dbReference type="ARBA" id="ARBA00007277"/>
    </source>
</evidence>